<reference evidence="2" key="1">
    <citation type="submission" date="2018-09" db="EMBL/GenBank/DDBJ databases">
        <authorList>
            <person name="Livingstone P.G."/>
            <person name="Whitworth D.E."/>
        </authorList>
    </citation>
    <scope>NUCLEOTIDE SEQUENCE [LARGE SCALE GENOMIC DNA]</scope>
    <source>
        <strain evidence="2">CA054A</strain>
    </source>
</reference>
<dbReference type="Proteomes" id="UP000268094">
    <property type="component" value="Unassembled WGS sequence"/>
</dbReference>
<dbReference type="EMBL" id="RAVZ01000154">
    <property type="protein sequence ID" value="RKG84517.1"/>
    <property type="molecule type" value="Genomic_DNA"/>
</dbReference>
<accession>A0A3A8IM45</accession>
<protein>
    <submittedName>
        <fullName evidence="1">Uncharacterized protein</fullName>
    </submittedName>
</protein>
<sequence length="193" mass="22016">MTPSTEELIAIARHYWRADDLYDSRTEPSPEFERFEALWNEKLKELDRWRALLNQLRRALPECTVGDYVAASVNGCFGALVYPLREEVLQRTQLSWTVVGYLSILAPVYTVHCVRREFVGTHLKNSQVFLEPIPLELQGIADVIAQRIEEDYGATALPLEVAQTPVSLYVHFMKPPQTTLFHALFSSEPGNIP</sequence>
<dbReference type="AlphaFoldDB" id="A0A3A8IM45"/>
<keyword evidence="2" id="KW-1185">Reference proteome</keyword>
<dbReference type="OrthoDB" id="5521692at2"/>
<organism evidence="1 2">
    <name type="scientific">Corallococcus terminator</name>
    <dbReference type="NCBI Taxonomy" id="2316733"/>
    <lineage>
        <taxon>Bacteria</taxon>
        <taxon>Pseudomonadati</taxon>
        <taxon>Myxococcota</taxon>
        <taxon>Myxococcia</taxon>
        <taxon>Myxococcales</taxon>
        <taxon>Cystobacterineae</taxon>
        <taxon>Myxococcaceae</taxon>
        <taxon>Corallococcus</taxon>
    </lineage>
</organism>
<proteinExistence type="predicted"/>
<evidence type="ECO:0000313" key="2">
    <source>
        <dbReference type="Proteomes" id="UP000268094"/>
    </source>
</evidence>
<comment type="caution">
    <text evidence="1">The sequence shown here is derived from an EMBL/GenBank/DDBJ whole genome shotgun (WGS) entry which is preliminary data.</text>
</comment>
<evidence type="ECO:0000313" key="1">
    <source>
        <dbReference type="EMBL" id="RKG84517.1"/>
    </source>
</evidence>
<dbReference type="RefSeq" id="WP_120542585.1">
    <property type="nucleotide sequence ID" value="NZ_RAVZ01000154.1"/>
</dbReference>
<name>A0A3A8IM45_9BACT</name>
<gene>
    <name evidence="1" type="ORF">D7V88_21820</name>
</gene>